<evidence type="ECO:0000256" key="2">
    <source>
        <dbReference type="SAM" id="Phobius"/>
    </source>
</evidence>
<keyword evidence="2" id="KW-1133">Transmembrane helix</keyword>
<dbReference type="RefSeq" id="WP_229658791.1">
    <property type="nucleotide sequence ID" value="NZ_BMIS01000003.1"/>
</dbReference>
<proteinExistence type="predicted"/>
<sequence>MNPAPETPDAGGPPRLRVRGPQNPPTAEEALLDPRRGYVRRGGSRSSVGDEAVLRLISQKLRLALRIGVGFFILLVLVYLGLALSTDGGPLAWLVPGLVIYPLIIGAGWFYLRRILAYDRAYLESQDAGGSG</sequence>
<evidence type="ECO:0008006" key="5">
    <source>
        <dbReference type="Google" id="ProtNLM"/>
    </source>
</evidence>
<reference evidence="3" key="2">
    <citation type="submission" date="2020-09" db="EMBL/GenBank/DDBJ databases">
        <authorList>
            <person name="Sun Q."/>
            <person name="Zhou Y."/>
        </authorList>
    </citation>
    <scope>NUCLEOTIDE SEQUENCE</scope>
    <source>
        <strain evidence="3">CGMCC 1.15388</strain>
    </source>
</reference>
<keyword evidence="4" id="KW-1185">Reference proteome</keyword>
<feature type="transmembrane region" description="Helical" evidence="2">
    <location>
        <begin position="63"/>
        <end position="85"/>
    </location>
</feature>
<keyword evidence="2" id="KW-0472">Membrane</keyword>
<evidence type="ECO:0000256" key="1">
    <source>
        <dbReference type="SAM" id="MobiDB-lite"/>
    </source>
</evidence>
<dbReference type="AlphaFoldDB" id="A0A917APD1"/>
<protein>
    <recommendedName>
        <fullName evidence="5">DUF485 domain-containing protein</fullName>
    </recommendedName>
</protein>
<dbReference type="EMBL" id="BMIS01000003">
    <property type="protein sequence ID" value="GGE63912.1"/>
    <property type="molecule type" value="Genomic_DNA"/>
</dbReference>
<reference evidence="3" key="1">
    <citation type="journal article" date="2014" name="Int. J. Syst. Evol. Microbiol.">
        <title>Complete genome sequence of Corynebacterium casei LMG S-19264T (=DSM 44701T), isolated from a smear-ripened cheese.</title>
        <authorList>
            <consortium name="US DOE Joint Genome Institute (JGI-PGF)"/>
            <person name="Walter F."/>
            <person name="Albersmeier A."/>
            <person name="Kalinowski J."/>
            <person name="Ruckert C."/>
        </authorList>
    </citation>
    <scope>NUCLEOTIDE SEQUENCE</scope>
    <source>
        <strain evidence="3">CGMCC 1.15388</strain>
    </source>
</reference>
<accession>A0A917APD1</accession>
<feature type="transmembrane region" description="Helical" evidence="2">
    <location>
        <begin position="91"/>
        <end position="112"/>
    </location>
</feature>
<comment type="caution">
    <text evidence="3">The sequence shown here is derived from an EMBL/GenBank/DDBJ whole genome shotgun (WGS) entry which is preliminary data.</text>
</comment>
<keyword evidence="2" id="KW-0812">Transmembrane</keyword>
<organism evidence="3 4">
    <name type="scientific">Nesterenkonia cremea</name>
    <dbReference type="NCBI Taxonomy" id="1882340"/>
    <lineage>
        <taxon>Bacteria</taxon>
        <taxon>Bacillati</taxon>
        <taxon>Actinomycetota</taxon>
        <taxon>Actinomycetes</taxon>
        <taxon>Micrococcales</taxon>
        <taxon>Micrococcaceae</taxon>
        <taxon>Nesterenkonia</taxon>
    </lineage>
</organism>
<evidence type="ECO:0000313" key="3">
    <source>
        <dbReference type="EMBL" id="GGE63912.1"/>
    </source>
</evidence>
<name>A0A917APD1_9MICC</name>
<evidence type="ECO:0000313" key="4">
    <source>
        <dbReference type="Proteomes" id="UP000633136"/>
    </source>
</evidence>
<dbReference type="Proteomes" id="UP000633136">
    <property type="component" value="Unassembled WGS sequence"/>
</dbReference>
<gene>
    <name evidence="3" type="ORF">GCM10011401_08810</name>
</gene>
<feature type="region of interest" description="Disordered" evidence="1">
    <location>
        <begin position="1"/>
        <end position="48"/>
    </location>
</feature>